<sequence>MGIMDDFSSGHQRLKERIHNFRMPLSRPGRIAMNIVYFSIPVIGGHYLMQWAQERAQVNLTEAGVLPEPGETPTRSKTHEQNAAIKKQLEEIRSKR</sequence>
<dbReference type="AlphaFoldDB" id="D8LBP5"/>
<protein>
    <submittedName>
        <fullName evidence="1">Uncharacterized protein</fullName>
    </submittedName>
</protein>
<gene>
    <name evidence="1" type="ORF">Esi_0000_0570</name>
</gene>
<evidence type="ECO:0000313" key="2">
    <source>
        <dbReference type="Proteomes" id="UP000002630"/>
    </source>
</evidence>
<dbReference type="Proteomes" id="UP000002630">
    <property type="component" value="Linkage Group LG01"/>
</dbReference>
<name>D8LBP5_ECTSI</name>
<dbReference type="OrthoDB" id="185076at2759"/>
<reference evidence="1 2" key="1">
    <citation type="journal article" date="2010" name="Nature">
        <title>The Ectocarpus genome and the independent evolution of multicellularity in brown algae.</title>
        <authorList>
            <person name="Cock J.M."/>
            <person name="Sterck L."/>
            <person name="Rouze P."/>
            <person name="Scornet D."/>
            <person name="Allen A.E."/>
            <person name="Amoutzias G."/>
            <person name="Anthouard V."/>
            <person name="Artiguenave F."/>
            <person name="Aury J.M."/>
            <person name="Badger J.H."/>
            <person name="Beszteri B."/>
            <person name="Billiau K."/>
            <person name="Bonnet E."/>
            <person name="Bothwell J.H."/>
            <person name="Bowler C."/>
            <person name="Boyen C."/>
            <person name="Brownlee C."/>
            <person name="Carrano C.J."/>
            <person name="Charrier B."/>
            <person name="Cho G.Y."/>
            <person name="Coelho S.M."/>
            <person name="Collen J."/>
            <person name="Corre E."/>
            <person name="Da Silva C."/>
            <person name="Delage L."/>
            <person name="Delaroque N."/>
            <person name="Dittami S.M."/>
            <person name="Doulbeau S."/>
            <person name="Elias M."/>
            <person name="Farnham G."/>
            <person name="Gachon C.M."/>
            <person name="Gschloessl B."/>
            <person name="Heesch S."/>
            <person name="Jabbari K."/>
            <person name="Jubin C."/>
            <person name="Kawai H."/>
            <person name="Kimura K."/>
            <person name="Kloareg B."/>
            <person name="Kupper F.C."/>
            <person name="Lang D."/>
            <person name="Le Bail A."/>
            <person name="Leblanc C."/>
            <person name="Lerouge P."/>
            <person name="Lohr M."/>
            <person name="Lopez P.J."/>
            <person name="Martens C."/>
            <person name="Maumus F."/>
            <person name="Michel G."/>
            <person name="Miranda-Saavedra D."/>
            <person name="Morales J."/>
            <person name="Moreau H."/>
            <person name="Motomura T."/>
            <person name="Nagasato C."/>
            <person name="Napoli C.A."/>
            <person name="Nelson D.R."/>
            <person name="Nyvall-Collen P."/>
            <person name="Peters A.F."/>
            <person name="Pommier C."/>
            <person name="Potin P."/>
            <person name="Poulain J."/>
            <person name="Quesneville H."/>
            <person name="Read B."/>
            <person name="Rensing S.A."/>
            <person name="Ritter A."/>
            <person name="Rousvoal S."/>
            <person name="Samanta M."/>
            <person name="Samson G."/>
            <person name="Schroeder D.C."/>
            <person name="Segurens B."/>
            <person name="Strittmatter M."/>
            <person name="Tonon T."/>
            <person name="Tregear J.W."/>
            <person name="Valentin K."/>
            <person name="von Dassow P."/>
            <person name="Yamagishi T."/>
            <person name="Van de Peer Y."/>
            <person name="Wincker P."/>
        </authorList>
    </citation>
    <scope>NUCLEOTIDE SEQUENCE [LARGE SCALE GENOMIC DNA]</scope>
    <source>
        <strain evidence="2">Ec32 / CCAP1310/4</strain>
    </source>
</reference>
<dbReference type="EMBL" id="FN649726">
    <property type="protein sequence ID" value="CBN76754.1"/>
    <property type="molecule type" value="Genomic_DNA"/>
</dbReference>
<dbReference type="eggNOG" id="ENOG502SA7S">
    <property type="taxonomic scope" value="Eukaryota"/>
</dbReference>
<organism evidence="1 2">
    <name type="scientific">Ectocarpus siliculosus</name>
    <name type="common">Brown alga</name>
    <name type="synonym">Conferva siliculosa</name>
    <dbReference type="NCBI Taxonomy" id="2880"/>
    <lineage>
        <taxon>Eukaryota</taxon>
        <taxon>Sar</taxon>
        <taxon>Stramenopiles</taxon>
        <taxon>Ochrophyta</taxon>
        <taxon>PX clade</taxon>
        <taxon>Phaeophyceae</taxon>
        <taxon>Ectocarpales</taxon>
        <taxon>Ectocarpaceae</taxon>
        <taxon>Ectocarpus</taxon>
    </lineage>
</organism>
<dbReference type="InParanoid" id="D8LBP5"/>
<keyword evidence="2" id="KW-1185">Reference proteome</keyword>
<dbReference type="STRING" id="2880.D8LBP5"/>
<dbReference type="EMBL" id="FN647682">
    <property type="protein sequence ID" value="CBN76754.1"/>
    <property type="molecule type" value="Genomic_DNA"/>
</dbReference>
<accession>D8LBP5</accession>
<proteinExistence type="predicted"/>
<evidence type="ECO:0000313" key="1">
    <source>
        <dbReference type="EMBL" id="CBN76754.1"/>
    </source>
</evidence>